<proteinExistence type="predicted"/>
<gene>
    <name evidence="1" type="ORF">BpHYR1_015164</name>
</gene>
<evidence type="ECO:0000313" key="2">
    <source>
        <dbReference type="Proteomes" id="UP000276133"/>
    </source>
</evidence>
<organism evidence="1 2">
    <name type="scientific">Brachionus plicatilis</name>
    <name type="common">Marine rotifer</name>
    <name type="synonym">Brachionus muelleri</name>
    <dbReference type="NCBI Taxonomy" id="10195"/>
    <lineage>
        <taxon>Eukaryota</taxon>
        <taxon>Metazoa</taxon>
        <taxon>Spiralia</taxon>
        <taxon>Gnathifera</taxon>
        <taxon>Rotifera</taxon>
        <taxon>Eurotatoria</taxon>
        <taxon>Monogononta</taxon>
        <taxon>Pseudotrocha</taxon>
        <taxon>Ploima</taxon>
        <taxon>Brachionidae</taxon>
        <taxon>Brachionus</taxon>
    </lineage>
</organism>
<name>A0A3M7RTG6_BRAPC</name>
<protein>
    <submittedName>
        <fullName evidence="1">Uncharacterized protein</fullName>
    </submittedName>
</protein>
<dbReference type="AlphaFoldDB" id="A0A3M7RTG6"/>
<dbReference type="Proteomes" id="UP000276133">
    <property type="component" value="Unassembled WGS sequence"/>
</dbReference>
<comment type="caution">
    <text evidence="1">The sequence shown here is derived from an EMBL/GenBank/DDBJ whole genome shotgun (WGS) entry which is preliminary data.</text>
</comment>
<reference evidence="1 2" key="1">
    <citation type="journal article" date="2018" name="Sci. Rep.">
        <title>Genomic signatures of local adaptation to the degree of environmental predictability in rotifers.</title>
        <authorList>
            <person name="Franch-Gras L."/>
            <person name="Hahn C."/>
            <person name="Garcia-Roger E.M."/>
            <person name="Carmona M.J."/>
            <person name="Serra M."/>
            <person name="Gomez A."/>
        </authorList>
    </citation>
    <scope>NUCLEOTIDE SEQUENCE [LARGE SCALE GENOMIC DNA]</scope>
    <source>
        <strain evidence="1">HYR1</strain>
    </source>
</reference>
<evidence type="ECO:0000313" key="1">
    <source>
        <dbReference type="EMBL" id="RNA26873.1"/>
    </source>
</evidence>
<keyword evidence="2" id="KW-1185">Reference proteome</keyword>
<accession>A0A3M7RTG6</accession>
<sequence length="71" mass="8225">MYFTFSCEISLIILELQSSLDNTMCLGGKMDIVLTNIRLFLLKSFEISSFSSKDKVKNCMLKKKDKKRYST</sequence>
<dbReference type="EMBL" id="REGN01002657">
    <property type="protein sequence ID" value="RNA26873.1"/>
    <property type="molecule type" value="Genomic_DNA"/>
</dbReference>